<proteinExistence type="predicted"/>
<gene>
    <name evidence="1" type="ORF">Sjap_016331</name>
</gene>
<name>A0AAP0NTD6_9MAGN</name>
<sequence>MREKWRRVDDEEDDDKVHLSIQEGKMTKEGGGVATAQPHVVAAVFMSSPPRIACGAPLGSPTIISRGEEGEEGWFPPPLLPHCRLPDG</sequence>
<accession>A0AAP0NTD6</accession>
<organism evidence="1 2">
    <name type="scientific">Stephania japonica</name>
    <dbReference type="NCBI Taxonomy" id="461633"/>
    <lineage>
        <taxon>Eukaryota</taxon>
        <taxon>Viridiplantae</taxon>
        <taxon>Streptophyta</taxon>
        <taxon>Embryophyta</taxon>
        <taxon>Tracheophyta</taxon>
        <taxon>Spermatophyta</taxon>
        <taxon>Magnoliopsida</taxon>
        <taxon>Ranunculales</taxon>
        <taxon>Menispermaceae</taxon>
        <taxon>Menispermoideae</taxon>
        <taxon>Cissampelideae</taxon>
        <taxon>Stephania</taxon>
    </lineage>
</organism>
<dbReference type="AlphaFoldDB" id="A0AAP0NTD6"/>
<protein>
    <submittedName>
        <fullName evidence="1">Uncharacterized protein</fullName>
    </submittedName>
</protein>
<evidence type="ECO:0000313" key="1">
    <source>
        <dbReference type="EMBL" id="KAK9117384.1"/>
    </source>
</evidence>
<dbReference type="Proteomes" id="UP001417504">
    <property type="component" value="Unassembled WGS sequence"/>
</dbReference>
<reference evidence="1 2" key="1">
    <citation type="submission" date="2024-01" db="EMBL/GenBank/DDBJ databases">
        <title>Genome assemblies of Stephania.</title>
        <authorList>
            <person name="Yang L."/>
        </authorList>
    </citation>
    <scope>NUCLEOTIDE SEQUENCE [LARGE SCALE GENOMIC DNA]</scope>
    <source>
        <strain evidence="1">QJT</strain>
        <tissue evidence="1">Leaf</tissue>
    </source>
</reference>
<comment type="caution">
    <text evidence="1">The sequence shown here is derived from an EMBL/GenBank/DDBJ whole genome shotgun (WGS) entry which is preliminary data.</text>
</comment>
<keyword evidence="2" id="KW-1185">Reference proteome</keyword>
<dbReference type="EMBL" id="JBBNAE010000006">
    <property type="protein sequence ID" value="KAK9117384.1"/>
    <property type="molecule type" value="Genomic_DNA"/>
</dbReference>
<evidence type="ECO:0000313" key="2">
    <source>
        <dbReference type="Proteomes" id="UP001417504"/>
    </source>
</evidence>